<accession>A0A1I2IF47</accession>
<organism evidence="3 4">
    <name type="scientific">Nannocystis exedens</name>
    <dbReference type="NCBI Taxonomy" id="54"/>
    <lineage>
        <taxon>Bacteria</taxon>
        <taxon>Pseudomonadati</taxon>
        <taxon>Myxococcota</taxon>
        <taxon>Polyangia</taxon>
        <taxon>Nannocystales</taxon>
        <taxon>Nannocystaceae</taxon>
        <taxon>Nannocystis</taxon>
    </lineage>
</organism>
<name>A0A1I2IF47_9BACT</name>
<proteinExistence type="predicted"/>
<evidence type="ECO:0000313" key="4">
    <source>
        <dbReference type="Proteomes" id="UP000199400"/>
    </source>
</evidence>
<dbReference type="Proteomes" id="UP000199400">
    <property type="component" value="Unassembled WGS sequence"/>
</dbReference>
<evidence type="ECO:0000256" key="2">
    <source>
        <dbReference type="SAM" id="SignalP"/>
    </source>
</evidence>
<dbReference type="EMBL" id="FOMX01000061">
    <property type="protein sequence ID" value="SFF39707.1"/>
    <property type="molecule type" value="Genomic_DNA"/>
</dbReference>
<feature type="coiled-coil region" evidence="1">
    <location>
        <begin position="683"/>
        <end position="710"/>
    </location>
</feature>
<keyword evidence="1" id="KW-0175">Coiled coil</keyword>
<keyword evidence="4" id="KW-1185">Reference proteome</keyword>
<gene>
    <name evidence="3" type="ORF">SAMN02745121_08592</name>
</gene>
<feature type="signal peptide" evidence="2">
    <location>
        <begin position="1"/>
        <end position="28"/>
    </location>
</feature>
<protein>
    <submittedName>
        <fullName evidence="3">Uncharacterized protein</fullName>
    </submittedName>
</protein>
<dbReference type="PROSITE" id="PS51257">
    <property type="entry name" value="PROKAR_LIPOPROTEIN"/>
    <property type="match status" value="1"/>
</dbReference>
<feature type="chain" id="PRO_5011577911" evidence="2">
    <location>
        <begin position="29"/>
        <end position="1282"/>
    </location>
</feature>
<reference evidence="4" key="1">
    <citation type="submission" date="2016-10" db="EMBL/GenBank/DDBJ databases">
        <authorList>
            <person name="Varghese N."/>
            <person name="Submissions S."/>
        </authorList>
    </citation>
    <scope>NUCLEOTIDE SEQUENCE [LARGE SCALE GENOMIC DNA]</scope>
    <source>
        <strain evidence="4">ATCC 25963</strain>
    </source>
</reference>
<sequence>MRCAVRREILRGVASALLLSFACTGESAHDPPLAPPGASTDLLGPDTPPGPPAPGVCRIDADCGAGAFCELRICVDGCTDDDDCGSGATCDPHGRCLENGGGMLASLVAVPVLTDRVTVLAFPETEARTILRNDGPGVLTYRLTAQNPALAVGEAPAELAPGAEVELAVPVELAALTPDDRVLPVQILASGGAITWTIEIEAVPASGNFRGAVNFDVGGVSLASSDLVLDLDFRDDGTIAGRVDTDASFLWPQPVVLTGTWTPAGDITIELRDRLPAEDWRSSPLARELGRTLILTGTRTGGGLQGTITESITGLRDEPVQVAGAFALRRHGPLTDPVHVAEDIPGDAAAPTWLAPPSLDTEACEGLGTNYGTPDTLIEPSPACDACADGNCTAEDKLECGDALHSSAYGLPAVLAGLHASGKVVPPSTWTWDECTAAVPPYEAGQTCLDSDSLRCGLALLRRGSVELGGAWGEAFSVYTALHAADQAHATALLASEAQIDAAFAYKDELGEPVSGVLAREVDILGADRERLAAALAPMLAPGHVQLLADAEAQGSDAGPARMAPLDLAPAFARTTGQWARLAPRAGKNLADVRAAVRLAAIATHAAGPELHARVGDNPDAAVQLRALGPALESLAASHAELGPEGTMFGYPAAYVPLALGPQDIAQHRSNFEAVHALAADDVARLEQVAETAEQAIRDYEQKTHAIEATAFQIAAEYDGKLRALCGSRTGETTPALDACGQYGGQIAEHTAAVAAAGLRIKHATQAVDNNLHAVAVEEKRFAKELAALEGLEHAIAKLQGRIFTVVYNYGKERSALAQAEAMAECSRVRENAQAEMDALVAGCNARLQKEFVSGPSIFGFTTPDVAGIIFSEKECEAQRTALTEATNNQCDSILGKAGLDTALEELGRNEDMELRTLNAEIDAAVRKSDLEVRRAASVALIKNLRAEALLLQIEVEEAELAREAAMTSLWSAYQEAAALAQEKAAAVGLMVEDSPDNGLTRPHFLQARLEAARRVLPVREQTTRRVYLALRALEYELNQPLPTLRDKLAAARSPADFTELLACLDSIFEDYRLEHGFGQPYVTEVSLRSDVFGITTDVPDVDGSVVTPGEQFAALLRDPLHRQPDGAVALPFALSAFEHALFSSALCDDRVEKMEVKLVGDHLGDREAEVWLTRQGLAGVRRCDGADLPDWSAYVPYSFEREQIVIQAGVGDFGTADPNSGYAAWPVHGEQWTLTIPPPDKSPANLDIDLRHVSDVVLRLHHRAGSIAPAGQGAFTPSCGE</sequence>
<evidence type="ECO:0000256" key="1">
    <source>
        <dbReference type="SAM" id="Coils"/>
    </source>
</evidence>
<keyword evidence="2" id="KW-0732">Signal</keyword>
<dbReference type="STRING" id="54.SAMN02745121_08592"/>
<evidence type="ECO:0000313" key="3">
    <source>
        <dbReference type="EMBL" id="SFF39707.1"/>
    </source>
</evidence>